<dbReference type="Proteomes" id="UP000278983">
    <property type="component" value="Unassembled WGS sequence"/>
</dbReference>
<dbReference type="PANTHER" id="PTHR30026">
    <property type="entry name" value="OUTER MEMBRANE PROTEIN TOLC"/>
    <property type="match status" value="1"/>
</dbReference>
<evidence type="ECO:0000256" key="3">
    <source>
        <dbReference type="ARBA" id="ARBA00022448"/>
    </source>
</evidence>
<reference evidence="9 10" key="1">
    <citation type="submission" date="2018-12" db="EMBL/GenBank/DDBJ databases">
        <title>Genome sequencing of Prevotella sp. KCOM 3155 (= JS262).</title>
        <authorList>
            <person name="Kook J.-K."/>
            <person name="Park S.-N."/>
            <person name="Lim Y.K."/>
        </authorList>
    </citation>
    <scope>NUCLEOTIDE SEQUENCE [LARGE SCALE GENOMIC DNA]</scope>
    <source>
        <strain evidence="9 10">KCOM 3155</strain>
    </source>
</reference>
<organism evidence="9 10">
    <name type="scientific">Prevotella koreensis</name>
    <dbReference type="NCBI Taxonomy" id="2490854"/>
    <lineage>
        <taxon>Bacteria</taxon>
        <taxon>Pseudomonadati</taxon>
        <taxon>Bacteroidota</taxon>
        <taxon>Bacteroidia</taxon>
        <taxon>Bacteroidales</taxon>
        <taxon>Prevotellaceae</taxon>
        <taxon>Prevotella</taxon>
    </lineage>
</organism>
<feature type="signal peptide" evidence="8">
    <location>
        <begin position="1"/>
        <end position="19"/>
    </location>
</feature>
<evidence type="ECO:0000256" key="7">
    <source>
        <dbReference type="ARBA" id="ARBA00023237"/>
    </source>
</evidence>
<name>A0A432LML7_9BACT</name>
<keyword evidence="10" id="KW-1185">Reference proteome</keyword>
<dbReference type="GO" id="GO:0015288">
    <property type="term" value="F:porin activity"/>
    <property type="evidence" value="ECO:0007669"/>
    <property type="project" value="TreeGrafter"/>
</dbReference>
<dbReference type="InterPro" id="IPR051906">
    <property type="entry name" value="TolC-like"/>
</dbReference>
<evidence type="ECO:0000256" key="8">
    <source>
        <dbReference type="SAM" id="SignalP"/>
    </source>
</evidence>
<keyword evidence="4" id="KW-1134">Transmembrane beta strand</keyword>
<dbReference type="InterPro" id="IPR003423">
    <property type="entry name" value="OMP_efflux"/>
</dbReference>
<keyword evidence="7" id="KW-0998">Cell outer membrane</keyword>
<evidence type="ECO:0000256" key="1">
    <source>
        <dbReference type="ARBA" id="ARBA00004442"/>
    </source>
</evidence>
<dbReference type="RefSeq" id="WP_126679211.1">
    <property type="nucleotide sequence ID" value="NZ_RYYU01000001.1"/>
</dbReference>
<evidence type="ECO:0000256" key="2">
    <source>
        <dbReference type="ARBA" id="ARBA00007613"/>
    </source>
</evidence>
<evidence type="ECO:0000256" key="4">
    <source>
        <dbReference type="ARBA" id="ARBA00022452"/>
    </source>
</evidence>
<comment type="caution">
    <text evidence="9">The sequence shown here is derived from an EMBL/GenBank/DDBJ whole genome shotgun (WGS) entry which is preliminary data.</text>
</comment>
<feature type="chain" id="PRO_5019514449" evidence="8">
    <location>
        <begin position="20"/>
        <end position="493"/>
    </location>
</feature>
<dbReference type="GO" id="GO:1990281">
    <property type="term" value="C:efflux pump complex"/>
    <property type="evidence" value="ECO:0007669"/>
    <property type="project" value="TreeGrafter"/>
</dbReference>
<keyword evidence="3" id="KW-0813">Transport</keyword>
<dbReference type="OrthoDB" id="9807719at2"/>
<proteinExistence type="inferred from homology"/>
<evidence type="ECO:0000256" key="6">
    <source>
        <dbReference type="ARBA" id="ARBA00023136"/>
    </source>
</evidence>
<gene>
    <name evidence="9" type="ORF">EHV08_10435</name>
</gene>
<evidence type="ECO:0000256" key="5">
    <source>
        <dbReference type="ARBA" id="ARBA00022692"/>
    </source>
</evidence>
<dbReference type="SUPFAM" id="SSF56954">
    <property type="entry name" value="Outer membrane efflux proteins (OEP)"/>
    <property type="match status" value="1"/>
</dbReference>
<dbReference type="PANTHER" id="PTHR30026:SF20">
    <property type="entry name" value="OUTER MEMBRANE PROTEIN TOLC"/>
    <property type="match status" value="1"/>
</dbReference>
<keyword evidence="6" id="KW-0472">Membrane</keyword>
<dbReference type="AlphaFoldDB" id="A0A432LML7"/>
<dbReference type="Pfam" id="PF02321">
    <property type="entry name" value="OEP"/>
    <property type="match status" value="2"/>
</dbReference>
<keyword evidence="8" id="KW-0732">Signal</keyword>
<sequence length="493" mass="54482">MYRLLSFVAAMAFSAGACAQRVLSLDDCRSMALENNKQLNVARLNQEVALNTRKAARTKYLPRLTALGGYELTSREVSLLNDDQKTALNNIGSNVAGKMGGALNEMLSNFAGQGIITPQMAQTIGGLFSGMATPMAQTLNGIGSNIRKGLRTNNRNTFAASVMVTQPVYTGGAITAANRLADLNERLMAERLELSRQTTLYDIDQAYWLVVSVKHKKQLARNYLELVRKFDHDVKKMFEEGVATRSDKLQVSVKVNEAEMQLMQAEDGVALSKMLLCQLCGMTYEEDITLTDENTENLSLPTLYDGGESPTYNTRPELQMLQISVDMANTSTKLVRAAYLPQVAVTGGYLMTSPNLYNGFEKKFGGTWNLGVLVRVPIWSWNEGTYKVRATRAAARMAEMELFDAAEKIGLQVSQCRFKVKEAHRRYALAVKNVEKAEENLRCANLGFAEGVMQTTDVMAAQTAWLQSKTQKVEAEIEARLSDVALRKALGEL</sequence>
<evidence type="ECO:0000313" key="9">
    <source>
        <dbReference type="EMBL" id="RUL60118.1"/>
    </source>
</evidence>
<evidence type="ECO:0000313" key="10">
    <source>
        <dbReference type="Proteomes" id="UP000278983"/>
    </source>
</evidence>
<keyword evidence="5" id="KW-0812">Transmembrane</keyword>
<dbReference type="EMBL" id="RYYU01000001">
    <property type="protein sequence ID" value="RUL60118.1"/>
    <property type="molecule type" value="Genomic_DNA"/>
</dbReference>
<dbReference type="GO" id="GO:0015562">
    <property type="term" value="F:efflux transmembrane transporter activity"/>
    <property type="evidence" value="ECO:0007669"/>
    <property type="project" value="InterPro"/>
</dbReference>
<comment type="subcellular location">
    <subcellularLocation>
        <location evidence="1">Cell outer membrane</location>
    </subcellularLocation>
</comment>
<accession>A0A432LML7</accession>
<protein>
    <submittedName>
        <fullName evidence="9">TolC family protein</fullName>
    </submittedName>
</protein>
<dbReference type="PROSITE" id="PS51257">
    <property type="entry name" value="PROKAR_LIPOPROTEIN"/>
    <property type="match status" value="1"/>
</dbReference>
<dbReference type="Gene3D" id="1.20.1600.10">
    <property type="entry name" value="Outer membrane efflux proteins (OEP)"/>
    <property type="match status" value="1"/>
</dbReference>
<dbReference type="GO" id="GO:0009279">
    <property type="term" value="C:cell outer membrane"/>
    <property type="evidence" value="ECO:0007669"/>
    <property type="project" value="UniProtKB-SubCell"/>
</dbReference>
<comment type="similarity">
    <text evidence="2">Belongs to the outer membrane factor (OMF) (TC 1.B.17) family.</text>
</comment>